<evidence type="ECO:0000256" key="3">
    <source>
        <dbReference type="ARBA" id="ARBA00022692"/>
    </source>
</evidence>
<feature type="transmembrane region" description="Helical" evidence="6">
    <location>
        <begin position="467"/>
        <end position="488"/>
    </location>
</feature>
<evidence type="ECO:0000313" key="7">
    <source>
        <dbReference type="EMBL" id="MST83712.1"/>
    </source>
</evidence>
<feature type="transmembrane region" description="Helical" evidence="6">
    <location>
        <begin position="128"/>
        <end position="149"/>
    </location>
</feature>
<feature type="transmembrane region" description="Helical" evidence="6">
    <location>
        <begin position="315"/>
        <end position="339"/>
    </location>
</feature>
<feature type="transmembrane region" description="Helical" evidence="6">
    <location>
        <begin position="45"/>
        <end position="67"/>
    </location>
</feature>
<name>A0A7K0KCR5_9BACT</name>
<sequence length="510" mass="57092">MSTSSENNKRIAKNTLMLYFRMLVMMAVSLYTSRVVLDTLGVSDYGIYNVVGGFVTMFSLISGAMTTATQRFLSFAIGEGKTKEVTSLFSTAVIIHIGLALIILVAGETIGVWFVANKMNFPPGRYTAAIWVFEFSLLTFLVSVINVPYNAAIIAYEKMSAFAYISIIEVVLKLVIVYLLLITPFDRLIFYAILMAIVQLGVQLIYASYTHRKIKTCHCNWKLNHEYFKQMTSFVSWNLIGSLAGVCKDQGLNVVLNLFFGTAVNAARGVAMQVSTAIYRFVANFQMAMNPQIVKLYAAGEKKEMFKLVFRGSRFSYLLLLCLSLPVVIEAPFILNIWLVKVPDYTVVFLRLIIFTALIDSLSNTLITSMHASGKVRDYQIVVGGLSLLTLPFAYLLLKIGYSPTSALVASLIISVVCLFARAALLSKSIDFPAVSFLRDVALKMFILTIGSYVIPMALYYFTEVNWWTFILVCLVSFVSGVIFSYYLGIEKHERDVIVLKVKEKLHRTN</sequence>
<keyword evidence="8" id="KW-1185">Reference proteome</keyword>
<evidence type="ECO:0000256" key="4">
    <source>
        <dbReference type="ARBA" id="ARBA00022989"/>
    </source>
</evidence>
<comment type="caution">
    <text evidence="7">The sequence shown here is derived from an EMBL/GenBank/DDBJ whole genome shotgun (WGS) entry which is preliminary data.</text>
</comment>
<feature type="transmembrane region" description="Helical" evidence="6">
    <location>
        <begin position="345"/>
        <end position="367"/>
    </location>
</feature>
<feature type="transmembrane region" description="Helical" evidence="6">
    <location>
        <begin position="404"/>
        <end position="425"/>
    </location>
</feature>
<dbReference type="GO" id="GO:0042910">
    <property type="term" value="F:xenobiotic transmembrane transporter activity"/>
    <property type="evidence" value="ECO:0007669"/>
    <property type="project" value="InterPro"/>
</dbReference>
<dbReference type="RefSeq" id="WP_154533292.1">
    <property type="nucleotide sequence ID" value="NZ_VUNG01000004.1"/>
</dbReference>
<reference evidence="7 8" key="1">
    <citation type="submission" date="2019-08" db="EMBL/GenBank/DDBJ databases">
        <title>In-depth cultivation of the pig gut microbiome towards novel bacterial diversity and tailored functional studies.</title>
        <authorList>
            <person name="Wylensek D."/>
            <person name="Hitch T.C.A."/>
            <person name="Clavel T."/>
        </authorList>
    </citation>
    <scope>NUCLEOTIDE SEQUENCE [LARGE SCALE GENOMIC DNA]</scope>
    <source>
        <strain evidence="7 8">LKV-178-WT-2A</strain>
    </source>
</reference>
<dbReference type="EMBL" id="VUNG01000004">
    <property type="protein sequence ID" value="MST83712.1"/>
    <property type="molecule type" value="Genomic_DNA"/>
</dbReference>
<dbReference type="InterPro" id="IPR050833">
    <property type="entry name" value="Poly_Biosynth_Transport"/>
</dbReference>
<keyword evidence="5 6" id="KW-0472">Membrane</keyword>
<evidence type="ECO:0000256" key="1">
    <source>
        <dbReference type="ARBA" id="ARBA00004651"/>
    </source>
</evidence>
<keyword evidence="4 6" id="KW-1133">Transmembrane helix</keyword>
<dbReference type="AlphaFoldDB" id="A0A7K0KCR5"/>
<dbReference type="PANTHER" id="PTHR30250">
    <property type="entry name" value="PST FAMILY PREDICTED COLANIC ACID TRANSPORTER"/>
    <property type="match status" value="1"/>
</dbReference>
<gene>
    <name evidence="7" type="ORF">FYJ73_03290</name>
</gene>
<feature type="transmembrane region" description="Helical" evidence="6">
    <location>
        <begin position="379"/>
        <end position="398"/>
    </location>
</feature>
<organism evidence="7 8">
    <name type="scientific">Hallella mizrahii</name>
    <dbReference type="NCBI Taxonomy" id="2606637"/>
    <lineage>
        <taxon>Bacteria</taxon>
        <taxon>Pseudomonadati</taxon>
        <taxon>Bacteroidota</taxon>
        <taxon>Bacteroidia</taxon>
        <taxon>Bacteroidales</taxon>
        <taxon>Prevotellaceae</taxon>
        <taxon>Hallella</taxon>
    </lineage>
</organism>
<evidence type="ECO:0000256" key="2">
    <source>
        <dbReference type="ARBA" id="ARBA00022475"/>
    </source>
</evidence>
<evidence type="ECO:0000256" key="5">
    <source>
        <dbReference type="ARBA" id="ARBA00023136"/>
    </source>
</evidence>
<dbReference type="GO" id="GO:0005886">
    <property type="term" value="C:plasma membrane"/>
    <property type="evidence" value="ECO:0007669"/>
    <property type="project" value="UniProtKB-SubCell"/>
</dbReference>
<feature type="transmembrane region" description="Helical" evidence="6">
    <location>
        <begin position="161"/>
        <end position="182"/>
    </location>
</feature>
<dbReference type="InterPro" id="IPR002528">
    <property type="entry name" value="MATE_fam"/>
</dbReference>
<dbReference type="PANTHER" id="PTHR30250:SF26">
    <property type="entry name" value="PSMA PROTEIN"/>
    <property type="match status" value="1"/>
</dbReference>
<keyword evidence="2" id="KW-1003">Cell membrane</keyword>
<keyword evidence="3 6" id="KW-0812">Transmembrane</keyword>
<feature type="transmembrane region" description="Helical" evidence="6">
    <location>
        <begin position="16"/>
        <end position="33"/>
    </location>
</feature>
<proteinExistence type="predicted"/>
<comment type="subcellular location">
    <subcellularLocation>
        <location evidence="1">Cell membrane</location>
        <topology evidence="1">Multi-pass membrane protein</topology>
    </subcellularLocation>
</comment>
<protein>
    <submittedName>
        <fullName evidence="7">Lipopolysaccharide biosynthesis protein</fullName>
    </submittedName>
</protein>
<dbReference type="Pfam" id="PF01554">
    <property type="entry name" value="MatE"/>
    <property type="match status" value="1"/>
</dbReference>
<evidence type="ECO:0000256" key="6">
    <source>
        <dbReference type="SAM" id="Phobius"/>
    </source>
</evidence>
<feature type="transmembrane region" description="Helical" evidence="6">
    <location>
        <begin position="88"/>
        <end position="116"/>
    </location>
</feature>
<dbReference type="GO" id="GO:0015297">
    <property type="term" value="F:antiporter activity"/>
    <property type="evidence" value="ECO:0007669"/>
    <property type="project" value="InterPro"/>
</dbReference>
<accession>A0A7K0KCR5</accession>
<feature type="transmembrane region" description="Helical" evidence="6">
    <location>
        <begin position="437"/>
        <end position="461"/>
    </location>
</feature>
<evidence type="ECO:0000313" key="8">
    <source>
        <dbReference type="Proteomes" id="UP000438914"/>
    </source>
</evidence>
<feature type="transmembrane region" description="Helical" evidence="6">
    <location>
        <begin position="188"/>
        <end position="206"/>
    </location>
</feature>
<dbReference type="Proteomes" id="UP000438914">
    <property type="component" value="Unassembled WGS sequence"/>
</dbReference>